<gene>
    <name evidence="1" type="ORF">ACJ72_08768</name>
</gene>
<organism evidence="1 2">
    <name type="scientific">Emergomyces africanus</name>
    <dbReference type="NCBI Taxonomy" id="1955775"/>
    <lineage>
        <taxon>Eukaryota</taxon>
        <taxon>Fungi</taxon>
        <taxon>Dikarya</taxon>
        <taxon>Ascomycota</taxon>
        <taxon>Pezizomycotina</taxon>
        <taxon>Eurotiomycetes</taxon>
        <taxon>Eurotiomycetidae</taxon>
        <taxon>Onygenales</taxon>
        <taxon>Ajellomycetaceae</taxon>
        <taxon>Emergomyces</taxon>
    </lineage>
</organism>
<dbReference type="OrthoDB" id="3466836at2759"/>
<dbReference type="AlphaFoldDB" id="A0A1B7NJH3"/>
<evidence type="ECO:0000313" key="1">
    <source>
        <dbReference type="EMBL" id="OAX76938.1"/>
    </source>
</evidence>
<dbReference type="EMBL" id="LGUA01003945">
    <property type="protein sequence ID" value="OAX76938.1"/>
    <property type="molecule type" value="Genomic_DNA"/>
</dbReference>
<keyword evidence="2" id="KW-1185">Reference proteome</keyword>
<evidence type="ECO:0000313" key="2">
    <source>
        <dbReference type="Proteomes" id="UP000091918"/>
    </source>
</evidence>
<dbReference type="Proteomes" id="UP000091918">
    <property type="component" value="Unassembled WGS sequence"/>
</dbReference>
<evidence type="ECO:0008006" key="3">
    <source>
        <dbReference type="Google" id="ProtNLM"/>
    </source>
</evidence>
<comment type="caution">
    <text evidence="1">The sequence shown here is derived from an EMBL/GenBank/DDBJ whole genome shotgun (WGS) entry which is preliminary data.</text>
</comment>
<protein>
    <recommendedName>
        <fullName evidence="3">AB hydrolase-1 domain-containing protein</fullName>
    </recommendedName>
</protein>
<accession>A0A1B7NJH3</accession>
<name>A0A1B7NJH3_9EURO</name>
<proteinExistence type="predicted"/>
<reference evidence="1 2" key="1">
    <citation type="submission" date="2015-07" db="EMBL/GenBank/DDBJ databases">
        <title>Emmonsia species relationships and genome sequence.</title>
        <authorList>
            <person name="Cuomo C.A."/>
            <person name="Schwartz I.S."/>
            <person name="Kenyon C."/>
            <person name="de Hoog G.S."/>
            <person name="Govender N.P."/>
            <person name="Botha A."/>
            <person name="Moreno L."/>
            <person name="de Vries M."/>
            <person name="Munoz J.F."/>
            <person name="Stielow J.B."/>
        </authorList>
    </citation>
    <scope>NUCLEOTIDE SEQUENCE [LARGE SCALE GENOMIC DNA]</scope>
    <source>
        <strain evidence="1 2">CBS 136260</strain>
    </source>
</reference>
<sequence length="54" mass="5966">MWEKYNEGLCGLTDPDRAKGPLIAPGCGHFIQKDNPAFVAVQLEDLVRKVESAH</sequence>